<evidence type="ECO:0000256" key="3">
    <source>
        <dbReference type="ARBA" id="ARBA00022692"/>
    </source>
</evidence>
<evidence type="ECO:0000256" key="4">
    <source>
        <dbReference type="ARBA" id="ARBA00022989"/>
    </source>
</evidence>
<evidence type="ECO:0000313" key="7">
    <source>
        <dbReference type="Proteomes" id="UP001497444"/>
    </source>
</evidence>
<sequence>MAHYNGYIRIDWKRVNQDLELAKKEFSKRKNKEIPNLVNKIQEFAKENVVLATGFVGGFLLGLSS</sequence>
<keyword evidence="5" id="KW-0472">Membrane</keyword>
<evidence type="ECO:0000256" key="5">
    <source>
        <dbReference type="ARBA" id="ARBA00023136"/>
    </source>
</evidence>
<dbReference type="InterPro" id="IPR007014">
    <property type="entry name" value="FUN14"/>
</dbReference>
<dbReference type="PANTHER" id="PTHR21346:SF0">
    <property type="entry name" value="RE45833P"/>
    <property type="match status" value="1"/>
</dbReference>
<comment type="caution">
    <text evidence="6">The sequence shown here is derived from an EMBL/GenBank/DDBJ whole genome shotgun (WGS) entry which is preliminary data.</text>
</comment>
<keyword evidence="3" id="KW-0812">Transmembrane</keyword>
<name>A0ABP0V7C9_9BRYO</name>
<evidence type="ECO:0000256" key="2">
    <source>
        <dbReference type="ARBA" id="ARBA00009160"/>
    </source>
</evidence>
<feature type="non-terminal residue" evidence="6">
    <location>
        <position position="65"/>
    </location>
</feature>
<protein>
    <submittedName>
        <fullName evidence="6">Uncharacterized protein</fullName>
    </submittedName>
</protein>
<dbReference type="Proteomes" id="UP001497444">
    <property type="component" value="Unassembled WGS sequence"/>
</dbReference>
<evidence type="ECO:0000256" key="1">
    <source>
        <dbReference type="ARBA" id="ARBA00004370"/>
    </source>
</evidence>
<accession>A0ABP0V7C9</accession>
<comment type="subcellular location">
    <subcellularLocation>
        <location evidence="1">Membrane</location>
    </subcellularLocation>
</comment>
<keyword evidence="7" id="KW-1185">Reference proteome</keyword>
<evidence type="ECO:0000313" key="6">
    <source>
        <dbReference type="EMBL" id="CAK9250327.1"/>
    </source>
</evidence>
<gene>
    <name evidence="6" type="ORF">CSSPJE1EN1_LOCUS25705</name>
</gene>
<dbReference type="EMBL" id="CAXAQS010000156">
    <property type="protein sequence ID" value="CAK9250327.1"/>
    <property type="molecule type" value="Genomic_DNA"/>
</dbReference>
<organism evidence="6 7">
    <name type="scientific">Sphagnum jensenii</name>
    <dbReference type="NCBI Taxonomy" id="128206"/>
    <lineage>
        <taxon>Eukaryota</taxon>
        <taxon>Viridiplantae</taxon>
        <taxon>Streptophyta</taxon>
        <taxon>Embryophyta</taxon>
        <taxon>Bryophyta</taxon>
        <taxon>Sphagnophytina</taxon>
        <taxon>Sphagnopsida</taxon>
        <taxon>Sphagnales</taxon>
        <taxon>Sphagnaceae</taxon>
        <taxon>Sphagnum</taxon>
    </lineage>
</organism>
<dbReference type="PANTHER" id="PTHR21346">
    <property type="entry name" value="FUN14 DOMAIN CONTAINING"/>
    <property type="match status" value="1"/>
</dbReference>
<proteinExistence type="inferred from homology"/>
<keyword evidence="4" id="KW-1133">Transmembrane helix</keyword>
<reference evidence="6" key="1">
    <citation type="submission" date="2024-02" db="EMBL/GenBank/DDBJ databases">
        <authorList>
            <consortium name="ELIXIR-Norway"/>
            <consortium name="Elixir Norway"/>
        </authorList>
    </citation>
    <scope>NUCLEOTIDE SEQUENCE</scope>
</reference>
<comment type="similarity">
    <text evidence="2">Belongs to the FUN14 family.</text>
</comment>
<dbReference type="Pfam" id="PF04930">
    <property type="entry name" value="FUN14"/>
    <property type="match status" value="1"/>
</dbReference>